<proteinExistence type="predicted"/>
<dbReference type="InterPro" id="IPR046760">
    <property type="entry name" value="Tab2-like_N"/>
</dbReference>
<dbReference type="PANTHER" id="PTHR34556:SF2">
    <property type="entry name" value="PROTEIN TAB2 HOMOLOG, CHLOROPLASTIC"/>
    <property type="match status" value="1"/>
</dbReference>
<name>A0A7J0FQK6_9ERIC</name>
<organism evidence="2 3">
    <name type="scientific">Actinidia rufa</name>
    <dbReference type="NCBI Taxonomy" id="165716"/>
    <lineage>
        <taxon>Eukaryota</taxon>
        <taxon>Viridiplantae</taxon>
        <taxon>Streptophyta</taxon>
        <taxon>Embryophyta</taxon>
        <taxon>Tracheophyta</taxon>
        <taxon>Spermatophyta</taxon>
        <taxon>Magnoliopsida</taxon>
        <taxon>eudicotyledons</taxon>
        <taxon>Gunneridae</taxon>
        <taxon>Pentapetalae</taxon>
        <taxon>asterids</taxon>
        <taxon>Ericales</taxon>
        <taxon>Actinidiaceae</taxon>
        <taxon>Actinidia</taxon>
    </lineage>
</organism>
<feature type="domain" description="RNA-binding protein Tab2-like N-terminal" evidence="1">
    <location>
        <begin position="120"/>
        <end position="186"/>
    </location>
</feature>
<dbReference type="PANTHER" id="PTHR34556">
    <property type="match status" value="1"/>
</dbReference>
<dbReference type="GO" id="GO:0003723">
    <property type="term" value="F:RNA binding"/>
    <property type="evidence" value="ECO:0007669"/>
    <property type="project" value="InterPro"/>
</dbReference>
<evidence type="ECO:0000313" key="2">
    <source>
        <dbReference type="EMBL" id="GFZ00430.1"/>
    </source>
</evidence>
<dbReference type="EMBL" id="BJWL01000014">
    <property type="protein sequence ID" value="GFZ00430.1"/>
    <property type="molecule type" value="Genomic_DNA"/>
</dbReference>
<comment type="caution">
    <text evidence="2">The sequence shown here is derived from an EMBL/GenBank/DDBJ whole genome shotgun (WGS) entry which is preliminary data.</text>
</comment>
<gene>
    <name evidence="2" type="ORF">Acr_14g0000660</name>
</gene>
<evidence type="ECO:0000259" key="1">
    <source>
        <dbReference type="Pfam" id="PF06485"/>
    </source>
</evidence>
<sequence length="199" mass="22768">MEKKVFFAARHGCRYLLDFFSLFGRGFRVCFNGYSGFQSRQNPNPSVPISQTHLQLHFPIKTHKYLTQLPPKSRPFRYNSASETSVSAPIEAEAVDDEDDPIANLSFLDLEMDPESISEWELDFYSRPILNVKGKKVWELLVCDRTLSLQFTKYFPNNVINSITLKEAIVSISDELGVPLPDKVRFSGEFICVFVGFVQ</sequence>
<dbReference type="Pfam" id="PF06485">
    <property type="entry name" value="Tab2-like_N"/>
    <property type="match status" value="1"/>
</dbReference>
<keyword evidence="3" id="KW-1185">Reference proteome</keyword>
<dbReference type="Proteomes" id="UP000585474">
    <property type="component" value="Unassembled WGS sequence"/>
</dbReference>
<dbReference type="AlphaFoldDB" id="A0A7J0FQK6"/>
<dbReference type="InterPro" id="IPR009472">
    <property type="entry name" value="Tab2-like"/>
</dbReference>
<dbReference type="OrthoDB" id="3833at2759"/>
<accession>A0A7J0FQK6</accession>
<protein>
    <submittedName>
        <fullName evidence="2">RNA binding protein</fullName>
    </submittedName>
</protein>
<reference evidence="2 3" key="1">
    <citation type="submission" date="2019-07" db="EMBL/GenBank/DDBJ databases">
        <title>De Novo Assembly of kiwifruit Actinidia rufa.</title>
        <authorList>
            <person name="Sugita-Konishi S."/>
            <person name="Sato K."/>
            <person name="Mori E."/>
            <person name="Abe Y."/>
            <person name="Kisaki G."/>
            <person name="Hamano K."/>
            <person name="Suezawa K."/>
            <person name="Otani M."/>
            <person name="Fukuda T."/>
            <person name="Manabe T."/>
            <person name="Gomi K."/>
            <person name="Tabuchi M."/>
            <person name="Akimitsu K."/>
            <person name="Kataoka I."/>
        </authorList>
    </citation>
    <scope>NUCLEOTIDE SEQUENCE [LARGE SCALE GENOMIC DNA]</scope>
    <source>
        <strain evidence="3">cv. Fuchu</strain>
    </source>
</reference>
<evidence type="ECO:0000313" key="3">
    <source>
        <dbReference type="Proteomes" id="UP000585474"/>
    </source>
</evidence>